<sequence>MTAFNIRFEHAGNTVTLTIIPKDDYYLIVYFGGILGAIRNRDTDWVILKKEDINHGELSYYDHTTESAATKITLGTAEINQIAGEIENHSH</sequence>
<dbReference type="RefSeq" id="WP_131562138.1">
    <property type="nucleotide sequence ID" value="NZ_SJSN01000020.1"/>
</dbReference>
<dbReference type="Proteomes" id="UP000291485">
    <property type="component" value="Unassembled WGS sequence"/>
</dbReference>
<evidence type="ECO:0000313" key="1">
    <source>
        <dbReference type="EMBL" id="TCD00721.1"/>
    </source>
</evidence>
<evidence type="ECO:0000313" key="2">
    <source>
        <dbReference type="Proteomes" id="UP000291485"/>
    </source>
</evidence>
<dbReference type="AlphaFoldDB" id="A0A4R0NJ75"/>
<comment type="caution">
    <text evidence="1">The sequence shown here is derived from an EMBL/GenBank/DDBJ whole genome shotgun (WGS) entry which is preliminary data.</text>
</comment>
<dbReference type="EMBL" id="SJSN01000020">
    <property type="protein sequence ID" value="TCD00721.1"/>
    <property type="molecule type" value="Genomic_DNA"/>
</dbReference>
<reference evidence="1 2" key="1">
    <citation type="submission" date="2019-02" db="EMBL/GenBank/DDBJ databases">
        <title>Pedobacter sp. RP-3-11 sp. nov., isolated from Arctic soil.</title>
        <authorList>
            <person name="Dahal R.H."/>
        </authorList>
    </citation>
    <scope>NUCLEOTIDE SEQUENCE [LARGE SCALE GENOMIC DNA]</scope>
    <source>
        <strain evidence="1 2">RP-3-11</strain>
    </source>
</reference>
<keyword evidence="2" id="KW-1185">Reference proteome</keyword>
<protein>
    <submittedName>
        <fullName evidence="1">Uncharacterized protein</fullName>
    </submittedName>
</protein>
<name>A0A4R0NJ75_9SPHI</name>
<proteinExistence type="predicted"/>
<dbReference type="OrthoDB" id="770102at2"/>
<organism evidence="1 2">
    <name type="scientific">Pedobacter frigidisoli</name>
    <dbReference type="NCBI Taxonomy" id="2530455"/>
    <lineage>
        <taxon>Bacteria</taxon>
        <taxon>Pseudomonadati</taxon>
        <taxon>Bacteroidota</taxon>
        <taxon>Sphingobacteriia</taxon>
        <taxon>Sphingobacteriales</taxon>
        <taxon>Sphingobacteriaceae</taxon>
        <taxon>Pedobacter</taxon>
    </lineage>
</organism>
<accession>A0A4R0NJ75</accession>
<gene>
    <name evidence="1" type="ORF">EZ449_19665</name>
</gene>